<dbReference type="PANTHER" id="PTHR43394:SF1">
    <property type="entry name" value="ATP-BINDING CASSETTE SUB-FAMILY B MEMBER 10, MITOCHONDRIAL"/>
    <property type="match status" value="1"/>
</dbReference>
<dbReference type="EMBL" id="CP002047">
    <property type="protein sequence ID" value="ADI08174.1"/>
    <property type="molecule type" value="Genomic_DNA"/>
</dbReference>
<dbReference type="KEGG" id="sbh:SBI_05054"/>
<reference evidence="12 13" key="1">
    <citation type="journal article" date="2010" name="J. Bacteriol.">
        <title>Genome sequence of the milbemycin-producing bacterium Streptomyces bingchenggensis.</title>
        <authorList>
            <person name="Wang X.J."/>
            <person name="Yan Y.J."/>
            <person name="Zhang B."/>
            <person name="An J."/>
            <person name="Wang J.J."/>
            <person name="Tian J."/>
            <person name="Jiang L."/>
            <person name="Chen Y.H."/>
            <person name="Huang S.X."/>
            <person name="Yin M."/>
            <person name="Zhang J."/>
            <person name="Gao A.L."/>
            <person name="Liu C.X."/>
            <person name="Zhu Z.X."/>
            <person name="Xiang W.S."/>
        </authorList>
    </citation>
    <scope>NUCLEOTIDE SEQUENCE [LARGE SCALE GENOMIC DNA]</scope>
    <source>
        <strain evidence="12 13">BCW-1</strain>
    </source>
</reference>
<gene>
    <name evidence="12" type="ordered locus">SBI_05054</name>
</gene>
<feature type="transmembrane region" description="Helical" evidence="9">
    <location>
        <begin position="253"/>
        <end position="280"/>
    </location>
</feature>
<dbReference type="InterPro" id="IPR003593">
    <property type="entry name" value="AAA+_ATPase"/>
</dbReference>
<dbReference type="InterPro" id="IPR036640">
    <property type="entry name" value="ABC1_TM_sf"/>
</dbReference>
<dbReference type="SUPFAM" id="SSF52540">
    <property type="entry name" value="P-loop containing nucleoside triphosphate hydrolases"/>
    <property type="match status" value="1"/>
</dbReference>
<protein>
    <submittedName>
        <fullName evidence="12">Putative ABC transporter</fullName>
    </submittedName>
</protein>
<keyword evidence="5" id="KW-0547">Nucleotide-binding</keyword>
<dbReference type="CDD" id="cd18548">
    <property type="entry name" value="ABC_6TM_Tm287_like"/>
    <property type="match status" value="1"/>
</dbReference>
<keyword evidence="6" id="KW-0067">ATP-binding</keyword>
<evidence type="ECO:0000313" key="12">
    <source>
        <dbReference type="EMBL" id="ADI08174.1"/>
    </source>
</evidence>
<dbReference type="PROSITE" id="PS00211">
    <property type="entry name" value="ABC_TRANSPORTER_1"/>
    <property type="match status" value="1"/>
</dbReference>
<evidence type="ECO:0000256" key="7">
    <source>
        <dbReference type="ARBA" id="ARBA00022989"/>
    </source>
</evidence>
<evidence type="ECO:0000256" key="6">
    <source>
        <dbReference type="ARBA" id="ARBA00022840"/>
    </source>
</evidence>
<keyword evidence="4 9" id="KW-0812">Transmembrane</keyword>
<dbReference type="GO" id="GO:0005524">
    <property type="term" value="F:ATP binding"/>
    <property type="evidence" value="ECO:0007669"/>
    <property type="project" value="UniProtKB-KW"/>
</dbReference>
<keyword evidence="2" id="KW-0813">Transport</keyword>
<evidence type="ECO:0000256" key="9">
    <source>
        <dbReference type="SAM" id="Phobius"/>
    </source>
</evidence>
<evidence type="ECO:0000313" key="13">
    <source>
        <dbReference type="Proteomes" id="UP000000377"/>
    </source>
</evidence>
<dbReference type="FunFam" id="3.40.50.300:FF:000854">
    <property type="entry name" value="Multidrug ABC transporter ATP-binding protein"/>
    <property type="match status" value="1"/>
</dbReference>
<dbReference type="STRING" id="749414.SBI_05054"/>
<evidence type="ECO:0000256" key="1">
    <source>
        <dbReference type="ARBA" id="ARBA00004651"/>
    </source>
</evidence>
<dbReference type="GO" id="GO:0015421">
    <property type="term" value="F:ABC-type oligopeptide transporter activity"/>
    <property type="evidence" value="ECO:0007669"/>
    <property type="project" value="TreeGrafter"/>
</dbReference>
<dbReference type="PROSITE" id="PS50893">
    <property type="entry name" value="ABC_TRANSPORTER_2"/>
    <property type="match status" value="1"/>
</dbReference>
<organism evidence="12 13">
    <name type="scientific">Streptomyces bingchenggensis (strain BCW-1)</name>
    <dbReference type="NCBI Taxonomy" id="749414"/>
    <lineage>
        <taxon>Bacteria</taxon>
        <taxon>Bacillati</taxon>
        <taxon>Actinomycetota</taxon>
        <taxon>Actinomycetes</taxon>
        <taxon>Kitasatosporales</taxon>
        <taxon>Streptomycetaceae</taxon>
        <taxon>Streptomyces</taxon>
    </lineage>
</organism>
<feature type="domain" description="ABC transporter" evidence="10">
    <location>
        <begin position="316"/>
        <end position="551"/>
    </location>
</feature>
<dbReference type="eggNOG" id="COG1132">
    <property type="taxonomic scope" value="Bacteria"/>
</dbReference>
<evidence type="ECO:0000256" key="2">
    <source>
        <dbReference type="ARBA" id="ARBA00022448"/>
    </source>
</evidence>
<feature type="transmembrane region" description="Helical" evidence="9">
    <location>
        <begin position="222"/>
        <end position="241"/>
    </location>
</feature>
<dbReference type="PANTHER" id="PTHR43394">
    <property type="entry name" value="ATP-DEPENDENT PERMEASE MDL1, MITOCHONDRIAL"/>
    <property type="match status" value="1"/>
</dbReference>
<dbReference type="GO" id="GO:0005886">
    <property type="term" value="C:plasma membrane"/>
    <property type="evidence" value="ECO:0007669"/>
    <property type="project" value="UniProtKB-SubCell"/>
</dbReference>
<evidence type="ECO:0000256" key="5">
    <source>
        <dbReference type="ARBA" id="ARBA00022741"/>
    </source>
</evidence>
<feature type="domain" description="ABC transmembrane type-1" evidence="11">
    <location>
        <begin position="1"/>
        <end position="282"/>
    </location>
</feature>
<dbReference type="InterPro" id="IPR003439">
    <property type="entry name" value="ABC_transporter-like_ATP-bd"/>
</dbReference>
<keyword evidence="8 9" id="KW-0472">Membrane</keyword>
<dbReference type="InterPro" id="IPR017871">
    <property type="entry name" value="ABC_transporter-like_CS"/>
</dbReference>
<dbReference type="SUPFAM" id="SSF90123">
    <property type="entry name" value="ABC transporter transmembrane region"/>
    <property type="match status" value="1"/>
</dbReference>
<dbReference type="Gene3D" id="1.20.1560.10">
    <property type="entry name" value="ABC transporter type 1, transmembrane domain"/>
    <property type="match status" value="1"/>
</dbReference>
<accession>D7C3B2</accession>
<evidence type="ECO:0000256" key="3">
    <source>
        <dbReference type="ARBA" id="ARBA00022475"/>
    </source>
</evidence>
<keyword evidence="13" id="KW-1185">Reference proteome</keyword>
<dbReference type="SMART" id="SM00382">
    <property type="entry name" value="AAA"/>
    <property type="match status" value="1"/>
</dbReference>
<dbReference type="AlphaFoldDB" id="D7C3B2"/>
<dbReference type="HOGENOM" id="CLU_000604_84_3_11"/>
<dbReference type="InterPro" id="IPR039421">
    <property type="entry name" value="Type_1_exporter"/>
</dbReference>
<feature type="transmembrane region" description="Helical" evidence="9">
    <location>
        <begin position="139"/>
        <end position="158"/>
    </location>
</feature>
<keyword evidence="3" id="KW-1003">Cell membrane</keyword>
<feature type="transmembrane region" description="Helical" evidence="9">
    <location>
        <begin position="37"/>
        <end position="60"/>
    </location>
</feature>
<dbReference type="Pfam" id="PF00005">
    <property type="entry name" value="ABC_tran"/>
    <property type="match status" value="1"/>
</dbReference>
<evidence type="ECO:0000259" key="11">
    <source>
        <dbReference type="PROSITE" id="PS50929"/>
    </source>
</evidence>
<dbReference type="Proteomes" id="UP000000377">
    <property type="component" value="Chromosome"/>
</dbReference>
<dbReference type="PATRIC" id="fig|749414.3.peg.5226"/>
<dbReference type="Gene3D" id="3.40.50.300">
    <property type="entry name" value="P-loop containing nucleotide triphosphate hydrolases"/>
    <property type="match status" value="1"/>
</dbReference>
<keyword evidence="7 9" id="KW-1133">Transmembrane helix</keyword>
<comment type="subcellular location">
    <subcellularLocation>
        <location evidence="1">Cell membrane</location>
        <topology evidence="1">Multi-pass membrane protein</topology>
    </subcellularLocation>
</comment>
<dbReference type="FunFam" id="1.20.1560.10:FF:000040">
    <property type="entry name" value="Multidrug ABC transporter ATP-binding protein"/>
    <property type="match status" value="1"/>
</dbReference>
<feature type="transmembrane region" description="Helical" evidence="9">
    <location>
        <begin position="109"/>
        <end position="133"/>
    </location>
</feature>
<dbReference type="InterPro" id="IPR027417">
    <property type="entry name" value="P-loop_NTPase"/>
</dbReference>
<evidence type="ECO:0000256" key="4">
    <source>
        <dbReference type="ARBA" id="ARBA00022692"/>
    </source>
</evidence>
<proteinExistence type="predicted"/>
<dbReference type="PROSITE" id="PS50929">
    <property type="entry name" value="ABC_TM1F"/>
    <property type="match status" value="1"/>
</dbReference>
<name>D7C3B2_STRBB</name>
<dbReference type="InterPro" id="IPR011527">
    <property type="entry name" value="ABC1_TM_dom"/>
</dbReference>
<evidence type="ECO:0000259" key="10">
    <source>
        <dbReference type="PROSITE" id="PS50893"/>
    </source>
</evidence>
<dbReference type="Pfam" id="PF00664">
    <property type="entry name" value="ABC_membrane"/>
    <property type="match status" value="1"/>
</dbReference>
<dbReference type="GO" id="GO:0016887">
    <property type="term" value="F:ATP hydrolysis activity"/>
    <property type="evidence" value="ECO:0007669"/>
    <property type="project" value="InterPro"/>
</dbReference>
<evidence type="ECO:0000256" key="8">
    <source>
        <dbReference type="ARBA" id="ARBA00023136"/>
    </source>
</evidence>
<sequence length="559" mass="60713">MIVVLQLVQTLATLYLPTLNADIIDHGVVKGDTGYILQVGGLMIAITLAQIVCSIGAVYYGARTASALGRDVRAAVFDRVQSFSAREVGHFGAPSLITRTTNDVQQVQMLALMSFTLMVSAPIMCVGGIIMALNQDVPLSGLLLLIVPTLGVIVSLIVRQMRPLFRGVQERIDTVNRVLREQITGIRVIRAFVRDQHERDRFTGANTELLDVSMKAGRLMSLMFPAVMMVVNLSSVAVVWFGGHRIDSGDMKIGALTAFLSYLMQILMAVMMATFMFMMVPRAEVCAERIQEVLETETSVAPPLKPVPPLERRGLLELRGVEFRYPGAEEPVLRDVSLVARPGQTTAVIGSTGSGKSTLLGLVPRLFDATDGSVHVDGVDVRDMDPVLMAESIGLVPQKPYLFSGTVASNLRYGKPDATDEELWQALEIAQARDFVERMEGGLEAPIAQGGGNVSGGQRQRLAIARALVRQPAVYLFDDSFSALDYATDARLRAALADETEDATVVIVAQRVSTIRGADRIVVLDEGRVVGTGTHAELMENNQTYREIVLSQLTEQEAA</sequence>